<dbReference type="InterPro" id="IPR033728">
    <property type="entry name" value="ThrRS_core"/>
</dbReference>
<keyword evidence="8 12" id="KW-0694">RNA-binding</keyword>
<evidence type="ECO:0000256" key="12">
    <source>
        <dbReference type="HAMAP-Rule" id="MF_00184"/>
    </source>
</evidence>
<feature type="binding site" evidence="12">
    <location>
        <position position="326"/>
    </location>
    <ligand>
        <name>Zn(2+)</name>
        <dbReference type="ChEBI" id="CHEBI:29105"/>
        <note>catalytic</note>
    </ligand>
</feature>
<comment type="subunit">
    <text evidence="12">Homodimer.</text>
</comment>
<dbReference type="EC" id="6.1.1.3" evidence="12"/>
<evidence type="ECO:0000256" key="5">
    <source>
        <dbReference type="ARBA" id="ARBA00022741"/>
    </source>
</evidence>
<dbReference type="Gene3D" id="3.30.930.10">
    <property type="entry name" value="Bira Bifunctional Protein, Domain 2"/>
    <property type="match status" value="1"/>
</dbReference>
<reference evidence="14 15" key="1">
    <citation type="journal article" date="2016" name="Nat. Commun.">
        <title>Thousands of microbial genomes shed light on interconnected biogeochemical processes in an aquifer system.</title>
        <authorList>
            <person name="Anantharaman K."/>
            <person name="Brown C.T."/>
            <person name="Hug L.A."/>
            <person name="Sharon I."/>
            <person name="Castelle C.J."/>
            <person name="Probst A.J."/>
            <person name="Thomas B.C."/>
            <person name="Singh A."/>
            <person name="Wilkins M.J."/>
            <person name="Karaoz U."/>
            <person name="Brodie E.L."/>
            <person name="Williams K.H."/>
            <person name="Hubbard S.S."/>
            <person name="Banfield J.F."/>
        </authorList>
    </citation>
    <scope>NUCLEOTIDE SEQUENCE [LARGE SCALE GENOMIC DNA]</scope>
</reference>
<comment type="caution">
    <text evidence="14">The sequence shown here is derived from an EMBL/GenBank/DDBJ whole genome shotgun (WGS) entry which is preliminary data.</text>
</comment>
<gene>
    <name evidence="12" type="primary">thrS</name>
    <name evidence="14" type="ORF">A3H61_04745</name>
</gene>
<dbReference type="InterPro" id="IPR004154">
    <property type="entry name" value="Anticodon-bd"/>
</dbReference>
<evidence type="ECO:0000313" key="14">
    <source>
        <dbReference type="EMBL" id="OGY73430.1"/>
    </source>
</evidence>
<evidence type="ECO:0000256" key="9">
    <source>
        <dbReference type="ARBA" id="ARBA00022917"/>
    </source>
</evidence>
<dbReference type="EMBL" id="MHJU01000012">
    <property type="protein sequence ID" value="OGY73430.1"/>
    <property type="molecule type" value="Genomic_DNA"/>
</dbReference>
<dbReference type="PANTHER" id="PTHR11451:SF44">
    <property type="entry name" value="THREONINE--TRNA LIGASE, CHLOROPLASTIC_MITOCHONDRIAL 2"/>
    <property type="match status" value="1"/>
</dbReference>
<dbReference type="PANTHER" id="PTHR11451">
    <property type="entry name" value="THREONINE-TRNA LIGASE"/>
    <property type="match status" value="1"/>
</dbReference>
<keyword evidence="3 12" id="KW-0436">Ligase</keyword>
<dbReference type="InterPro" id="IPR036621">
    <property type="entry name" value="Anticodon-bd_dom_sf"/>
</dbReference>
<dbReference type="Pfam" id="PF07973">
    <property type="entry name" value="tRNA_SAD"/>
    <property type="match status" value="1"/>
</dbReference>
<dbReference type="Gene3D" id="3.30.980.10">
    <property type="entry name" value="Threonyl-trna Synthetase, Chain A, domain 2"/>
    <property type="match status" value="1"/>
</dbReference>
<dbReference type="Pfam" id="PF03129">
    <property type="entry name" value="HGTP_anticodon"/>
    <property type="match status" value="1"/>
</dbReference>
<keyword evidence="6 12" id="KW-0862">Zinc</keyword>
<feature type="binding site" evidence="12">
    <location>
        <position position="275"/>
    </location>
    <ligand>
        <name>Zn(2+)</name>
        <dbReference type="ChEBI" id="CHEBI:29105"/>
        <note>catalytic</note>
    </ligand>
</feature>
<dbReference type="InterPro" id="IPR018163">
    <property type="entry name" value="Thr/Ala-tRNA-synth_IIc_edit"/>
</dbReference>
<feature type="domain" description="Aminoacyl-transfer RNA synthetases class-II family profile" evidence="13">
    <location>
        <begin position="213"/>
        <end position="479"/>
    </location>
</feature>
<comment type="subcellular location">
    <subcellularLocation>
        <location evidence="12">Cytoplasm</location>
    </subcellularLocation>
</comment>
<dbReference type="PRINTS" id="PR01047">
    <property type="entry name" value="TRNASYNTHTHR"/>
</dbReference>
<evidence type="ECO:0000256" key="8">
    <source>
        <dbReference type="ARBA" id="ARBA00022884"/>
    </source>
</evidence>
<dbReference type="InterPro" id="IPR002320">
    <property type="entry name" value="Thr-tRNA-ligase_IIa"/>
</dbReference>
<dbReference type="CDD" id="cd00771">
    <property type="entry name" value="ThrRS_core"/>
    <property type="match status" value="1"/>
</dbReference>
<dbReference type="GO" id="GO:0005524">
    <property type="term" value="F:ATP binding"/>
    <property type="evidence" value="ECO:0007669"/>
    <property type="project" value="UniProtKB-UniRule"/>
</dbReference>
<evidence type="ECO:0000256" key="11">
    <source>
        <dbReference type="ARBA" id="ARBA00049515"/>
    </source>
</evidence>
<dbReference type="GO" id="GO:0046872">
    <property type="term" value="F:metal ion binding"/>
    <property type="evidence" value="ECO:0007669"/>
    <property type="project" value="UniProtKB-KW"/>
</dbReference>
<evidence type="ECO:0000256" key="6">
    <source>
        <dbReference type="ARBA" id="ARBA00022833"/>
    </source>
</evidence>
<evidence type="ECO:0000256" key="1">
    <source>
        <dbReference type="ARBA" id="ARBA00008226"/>
    </source>
</evidence>
<evidence type="ECO:0000256" key="2">
    <source>
        <dbReference type="ARBA" id="ARBA00022555"/>
    </source>
</evidence>
<dbReference type="InterPro" id="IPR006195">
    <property type="entry name" value="aa-tRNA-synth_II"/>
</dbReference>
<evidence type="ECO:0000256" key="10">
    <source>
        <dbReference type="ARBA" id="ARBA00023146"/>
    </source>
</evidence>
<dbReference type="PROSITE" id="PS50862">
    <property type="entry name" value="AA_TRNA_LIGASE_II"/>
    <property type="match status" value="1"/>
</dbReference>
<comment type="catalytic activity">
    <reaction evidence="11 12">
        <text>tRNA(Thr) + L-threonine + ATP = L-threonyl-tRNA(Thr) + AMP + diphosphate + H(+)</text>
        <dbReference type="Rhea" id="RHEA:24624"/>
        <dbReference type="Rhea" id="RHEA-COMP:9670"/>
        <dbReference type="Rhea" id="RHEA-COMP:9704"/>
        <dbReference type="ChEBI" id="CHEBI:15378"/>
        <dbReference type="ChEBI" id="CHEBI:30616"/>
        <dbReference type="ChEBI" id="CHEBI:33019"/>
        <dbReference type="ChEBI" id="CHEBI:57926"/>
        <dbReference type="ChEBI" id="CHEBI:78442"/>
        <dbReference type="ChEBI" id="CHEBI:78534"/>
        <dbReference type="ChEBI" id="CHEBI:456215"/>
        <dbReference type="EC" id="6.1.1.3"/>
    </reaction>
</comment>
<evidence type="ECO:0000313" key="15">
    <source>
        <dbReference type="Proteomes" id="UP000178315"/>
    </source>
</evidence>
<dbReference type="SUPFAM" id="SSF52954">
    <property type="entry name" value="Class II aaRS ABD-related"/>
    <property type="match status" value="1"/>
</dbReference>
<proteinExistence type="inferred from homology"/>
<sequence length="593" mass="67551">MPEDKTYLNNLRHSAAHLLAAAVTELYPGAKPTIGPPIETGFYYDFEFQEPILEDDLPKIETKMRELLGGWSAFTRRKLTGDEAKEFFDGNQYKIELINELQNKGEEITVYTSGNFTDLCRGGHVENPKQELGGFKLISIAGAYWRGNEKNAMLTRVYGTAFQTQKELDDYLKMREEAKKRDHKKLGKELGLFIFSDLVGPGLPLFTGKGEIIKHELEKFMRKEKEALGYTFVHIPHIAKAKLYQKSGHMGKYDAMMPVMTDSEGDEFVIKPMNCPHHFELYKGSAHSYRELPIRYAETTAVYRNEKSGELSGLVRVKGLTQDDTHHFIRHDQIESEIKMILSLMQKTYRVFGLDKYTLNISVRDPKHKERYFGNDALWAKAEEMLIAAVKNWGVPYTIAEGEAAFYGPKIDITINDSLGRPWQLTTVQLDFNQPENFDLFYISDLGKKERPAVIHCTILGAIERFMGILIEHYAGAFPFWLAPAQIIIAPVSLNHIQTASLLKEYLLAKNAELRIEIDESGETVGAKIRNSASQKIPYTIVIGDKEATPSGVWEDSAMLSVRRFGSREPINESLKQFSERIIKEGQKHYEQT</sequence>
<keyword evidence="9 12" id="KW-0648">Protein biosynthesis</keyword>
<dbReference type="InterPro" id="IPR045864">
    <property type="entry name" value="aa-tRNA-synth_II/BPL/LPL"/>
</dbReference>
<dbReference type="FunFam" id="3.30.980.10:FF:000005">
    <property type="entry name" value="Threonyl-tRNA synthetase, mitochondrial"/>
    <property type="match status" value="1"/>
</dbReference>
<evidence type="ECO:0000256" key="7">
    <source>
        <dbReference type="ARBA" id="ARBA00022840"/>
    </source>
</evidence>
<dbReference type="Pfam" id="PF00587">
    <property type="entry name" value="tRNA-synt_2b"/>
    <property type="match status" value="1"/>
</dbReference>
<keyword evidence="12" id="KW-0963">Cytoplasm</keyword>
<dbReference type="GO" id="GO:0005737">
    <property type="term" value="C:cytoplasm"/>
    <property type="evidence" value="ECO:0007669"/>
    <property type="project" value="UniProtKB-SubCell"/>
</dbReference>
<evidence type="ECO:0000256" key="4">
    <source>
        <dbReference type="ARBA" id="ARBA00022723"/>
    </source>
</evidence>
<protein>
    <recommendedName>
        <fullName evidence="12">Threonine--tRNA ligase</fullName>
        <ecNumber evidence="12">6.1.1.3</ecNumber>
    </recommendedName>
    <alternativeName>
        <fullName evidence="12">Threonyl-tRNA synthetase</fullName>
        <shortName evidence="12">ThrRS</shortName>
    </alternativeName>
</protein>
<dbReference type="SMART" id="SM00863">
    <property type="entry name" value="tRNA_SAD"/>
    <property type="match status" value="1"/>
</dbReference>
<comment type="caution">
    <text evidence="12">Lacks conserved residue(s) required for the propagation of feature annotation.</text>
</comment>
<dbReference type="SUPFAM" id="SSF55186">
    <property type="entry name" value="ThrRS/AlaRS common domain"/>
    <property type="match status" value="1"/>
</dbReference>
<comment type="cofactor">
    <cofactor evidence="12">
        <name>Zn(2+)</name>
        <dbReference type="ChEBI" id="CHEBI:29105"/>
    </cofactor>
    <text evidence="12">Binds 1 zinc ion per subunit.</text>
</comment>
<dbReference type="GO" id="GO:0004829">
    <property type="term" value="F:threonine-tRNA ligase activity"/>
    <property type="evidence" value="ECO:0007669"/>
    <property type="project" value="UniProtKB-UniRule"/>
</dbReference>
<dbReference type="GO" id="GO:0000049">
    <property type="term" value="F:tRNA binding"/>
    <property type="evidence" value="ECO:0007669"/>
    <property type="project" value="UniProtKB-KW"/>
</dbReference>
<dbReference type="AlphaFoldDB" id="A0A1G2ABK4"/>
<dbReference type="SUPFAM" id="SSF55681">
    <property type="entry name" value="Class II aaRS and biotin synthetases"/>
    <property type="match status" value="1"/>
</dbReference>
<organism evidence="14 15">
    <name type="scientific">Candidatus Jacksonbacteria bacterium RIFCSPLOWO2_02_FULL_44_20</name>
    <dbReference type="NCBI Taxonomy" id="1798460"/>
    <lineage>
        <taxon>Bacteria</taxon>
        <taxon>Candidatus Jacksoniibacteriota</taxon>
    </lineage>
</organism>
<evidence type="ECO:0000259" key="13">
    <source>
        <dbReference type="PROSITE" id="PS50862"/>
    </source>
</evidence>
<keyword evidence="10 12" id="KW-0030">Aminoacyl-tRNA synthetase</keyword>
<dbReference type="InterPro" id="IPR002314">
    <property type="entry name" value="aa-tRNA-synt_IIb"/>
</dbReference>
<dbReference type="Gene3D" id="3.30.54.20">
    <property type="match status" value="1"/>
</dbReference>
<keyword evidence="5 12" id="KW-0547">Nucleotide-binding</keyword>
<dbReference type="FunFam" id="3.30.930.10:FF:000002">
    <property type="entry name" value="Threonine--tRNA ligase"/>
    <property type="match status" value="1"/>
</dbReference>
<accession>A0A1G2ABK4</accession>
<dbReference type="NCBIfam" id="TIGR00418">
    <property type="entry name" value="thrS"/>
    <property type="match status" value="1"/>
</dbReference>
<keyword evidence="4 12" id="KW-0479">Metal-binding</keyword>
<name>A0A1G2ABK4_9BACT</name>
<keyword evidence="7 12" id="KW-0067">ATP-binding</keyword>
<dbReference type="InterPro" id="IPR012947">
    <property type="entry name" value="tRNA_SAD"/>
</dbReference>
<comment type="similarity">
    <text evidence="1 12">Belongs to the class-II aminoacyl-tRNA synthetase family.</text>
</comment>
<dbReference type="Proteomes" id="UP000178315">
    <property type="component" value="Unassembled WGS sequence"/>
</dbReference>
<evidence type="ECO:0000256" key="3">
    <source>
        <dbReference type="ARBA" id="ARBA00022598"/>
    </source>
</evidence>
<keyword evidence="2 12" id="KW-0820">tRNA-binding</keyword>
<dbReference type="Gene3D" id="3.40.50.800">
    <property type="entry name" value="Anticodon-binding domain"/>
    <property type="match status" value="1"/>
</dbReference>
<dbReference type="GO" id="GO:0006435">
    <property type="term" value="P:threonyl-tRNA aminoacylation"/>
    <property type="evidence" value="ECO:0007669"/>
    <property type="project" value="UniProtKB-UniRule"/>
</dbReference>
<dbReference type="HAMAP" id="MF_00184">
    <property type="entry name" value="Thr_tRNA_synth"/>
    <property type="match status" value="1"/>
</dbReference>
<feature type="binding site" evidence="12">
    <location>
        <position position="456"/>
    </location>
    <ligand>
        <name>Zn(2+)</name>
        <dbReference type="ChEBI" id="CHEBI:29105"/>
        <note>catalytic</note>
    </ligand>
</feature>